<keyword evidence="4" id="KW-0564">Palmitate</keyword>
<evidence type="ECO:0000256" key="4">
    <source>
        <dbReference type="HAMAP-Rule" id="MF_02071"/>
    </source>
</evidence>
<dbReference type="PROSITE" id="PS51257">
    <property type="entry name" value="PROKAR_LIPOPROTEIN"/>
    <property type="match status" value="1"/>
</dbReference>
<dbReference type="GO" id="GO:0009279">
    <property type="term" value="C:cell outer membrane"/>
    <property type="evidence" value="ECO:0007669"/>
    <property type="project" value="TreeGrafter"/>
</dbReference>
<dbReference type="CDD" id="cd22268">
    <property type="entry name" value="DPBB_RlpA-like"/>
    <property type="match status" value="1"/>
</dbReference>
<keyword evidence="2 4" id="KW-0456">Lyase</keyword>
<dbReference type="InterPro" id="IPR007730">
    <property type="entry name" value="SPOR-like_dom"/>
</dbReference>
<keyword evidence="1 6" id="KW-0732">Signal</keyword>
<keyword evidence="4" id="KW-1003">Cell membrane</keyword>
<evidence type="ECO:0000256" key="1">
    <source>
        <dbReference type="ARBA" id="ARBA00022729"/>
    </source>
</evidence>
<dbReference type="NCBIfam" id="TIGR00413">
    <property type="entry name" value="rlpA"/>
    <property type="match status" value="1"/>
</dbReference>
<dbReference type="GO" id="GO:0071555">
    <property type="term" value="P:cell wall organization"/>
    <property type="evidence" value="ECO:0007669"/>
    <property type="project" value="UniProtKB-KW"/>
</dbReference>
<dbReference type="InterPro" id="IPR012997">
    <property type="entry name" value="RplA"/>
</dbReference>
<dbReference type="GO" id="GO:0042834">
    <property type="term" value="F:peptidoglycan binding"/>
    <property type="evidence" value="ECO:0007669"/>
    <property type="project" value="InterPro"/>
</dbReference>
<dbReference type="GO" id="GO:0000270">
    <property type="term" value="P:peptidoglycan metabolic process"/>
    <property type="evidence" value="ECO:0007669"/>
    <property type="project" value="UniProtKB-UniRule"/>
</dbReference>
<dbReference type="SUPFAM" id="SSF50685">
    <property type="entry name" value="Barwin-like endoglucanases"/>
    <property type="match status" value="1"/>
</dbReference>
<dbReference type="EC" id="4.2.2.-" evidence="4"/>
<feature type="signal peptide" evidence="6">
    <location>
        <begin position="1"/>
        <end position="20"/>
    </location>
</feature>
<sequence>MTPRRAAIALPLLLAALLGACSVTPPRIIDRHISDGRPERRLDPNRIADAVPRNEPRSRRGNPDSYVVLGRRYHVMESSQGFVERGIASWYGTKFHGRLTSSGEPYDMYAMTAAHKSLPLPTYVEVINLNNGRRAVVKVNDRGPFHGNRVIDLSYAAATKLGIIGEGTGLVEVRAINPGQPRPYRVTNPPPPPPVNTDPDIFLQVGAFSNRYNADRLRNELAASINRAIRIQESINQGRPVFRVQVGPLDTIAQVDHLTLTLDRMGIRESRVIIE</sequence>
<evidence type="ECO:0000259" key="7">
    <source>
        <dbReference type="PROSITE" id="PS51724"/>
    </source>
</evidence>
<evidence type="ECO:0000256" key="5">
    <source>
        <dbReference type="RuleBase" id="RU003495"/>
    </source>
</evidence>
<dbReference type="HAMAP" id="MF_02071">
    <property type="entry name" value="RlpA"/>
    <property type="match status" value="1"/>
</dbReference>
<accession>A0A6N4DVK3</accession>
<evidence type="ECO:0000256" key="2">
    <source>
        <dbReference type="ARBA" id="ARBA00023239"/>
    </source>
</evidence>
<dbReference type="InterPro" id="IPR034718">
    <property type="entry name" value="RlpA"/>
</dbReference>
<dbReference type="Gene3D" id="3.30.70.1070">
    <property type="entry name" value="Sporulation related repeat"/>
    <property type="match status" value="1"/>
</dbReference>
<evidence type="ECO:0000256" key="6">
    <source>
        <dbReference type="SAM" id="SignalP"/>
    </source>
</evidence>
<feature type="chain" id="PRO_5027196735" description="Endolytic peptidoglycan transglycosylase RlpA" evidence="6">
    <location>
        <begin position="21"/>
        <end position="275"/>
    </location>
</feature>
<evidence type="ECO:0000313" key="8">
    <source>
        <dbReference type="EMBL" id="PUE02251.1"/>
    </source>
</evidence>
<feature type="domain" description="SPOR" evidence="7">
    <location>
        <begin position="195"/>
        <end position="275"/>
    </location>
</feature>
<dbReference type="AlphaFoldDB" id="A0A6N4DVK3"/>
<dbReference type="PROSITE" id="PS51724">
    <property type="entry name" value="SPOR"/>
    <property type="match status" value="1"/>
</dbReference>
<dbReference type="GO" id="GO:0008932">
    <property type="term" value="F:lytic endotransglycosylase activity"/>
    <property type="evidence" value="ECO:0007669"/>
    <property type="project" value="UniProtKB-UniRule"/>
</dbReference>
<dbReference type="Proteomes" id="UP000250928">
    <property type="component" value="Unassembled WGS sequence"/>
</dbReference>
<dbReference type="Pfam" id="PF03330">
    <property type="entry name" value="DPBB_1"/>
    <property type="match status" value="1"/>
</dbReference>
<comment type="subcellular location">
    <subcellularLocation>
        <location evidence="4">Cell membrane</location>
        <topology evidence="4">Lipid-anchor</topology>
    </subcellularLocation>
</comment>
<dbReference type="GO" id="GO:0005886">
    <property type="term" value="C:plasma membrane"/>
    <property type="evidence" value="ECO:0007669"/>
    <property type="project" value="UniProtKB-SubCell"/>
</dbReference>
<gene>
    <name evidence="4" type="primary">rlpA</name>
    <name evidence="8" type="ORF">C3L24_06350</name>
</gene>
<comment type="similarity">
    <text evidence="4 5">Belongs to the RlpA family.</text>
</comment>
<dbReference type="SUPFAM" id="SSF110997">
    <property type="entry name" value="Sporulation related repeat"/>
    <property type="match status" value="1"/>
</dbReference>
<dbReference type="EMBL" id="PQCO01000184">
    <property type="protein sequence ID" value="PUE02251.1"/>
    <property type="molecule type" value="Genomic_DNA"/>
</dbReference>
<comment type="function">
    <text evidence="4">Lytic transglycosylase with a strong preference for naked glycan strands that lack stem peptides.</text>
</comment>
<organism evidence="8 9">
    <name type="scientific">Candidatus Sedimenticola endophacoides</name>
    <dbReference type="NCBI Taxonomy" id="2548426"/>
    <lineage>
        <taxon>Bacteria</taxon>
        <taxon>Pseudomonadati</taxon>
        <taxon>Pseudomonadota</taxon>
        <taxon>Gammaproteobacteria</taxon>
        <taxon>Chromatiales</taxon>
        <taxon>Sedimenticolaceae</taxon>
        <taxon>Sedimenticola</taxon>
    </lineage>
</organism>
<dbReference type="InterPro" id="IPR036680">
    <property type="entry name" value="SPOR-like_sf"/>
</dbReference>
<dbReference type="PANTHER" id="PTHR34183:SF1">
    <property type="entry name" value="ENDOLYTIC PEPTIDOGLYCAN TRANSGLYCOSYLASE RLPA"/>
    <property type="match status" value="1"/>
</dbReference>
<keyword evidence="4 8" id="KW-0449">Lipoprotein</keyword>
<protein>
    <recommendedName>
        <fullName evidence="4">Endolytic peptidoglycan transglycosylase RlpA</fullName>
        <ecNumber evidence="4">4.2.2.-</ecNumber>
    </recommendedName>
</protein>
<dbReference type="Gene3D" id="2.40.40.10">
    <property type="entry name" value="RlpA-like domain"/>
    <property type="match status" value="1"/>
</dbReference>
<evidence type="ECO:0000256" key="3">
    <source>
        <dbReference type="ARBA" id="ARBA00023316"/>
    </source>
</evidence>
<reference evidence="8 9" key="1">
    <citation type="submission" date="2018-01" db="EMBL/GenBank/DDBJ databases">
        <title>Novel co-symbiosis in the lucinid bivalve Phacoides pectinatus.</title>
        <authorList>
            <person name="Lim S.J."/>
            <person name="Davis B.G."/>
            <person name="Gill D.E."/>
            <person name="Engel A.S."/>
            <person name="Anderson L.C."/>
            <person name="Campbell B.J."/>
        </authorList>
    </citation>
    <scope>NUCLEOTIDE SEQUENCE [LARGE SCALE GENOMIC DNA]</scope>
    <source>
        <strain evidence="8">N3_P5</strain>
    </source>
</reference>
<proteinExistence type="inferred from homology"/>
<dbReference type="PANTHER" id="PTHR34183">
    <property type="entry name" value="ENDOLYTIC PEPTIDOGLYCAN TRANSGLYCOSYLASE RLPA"/>
    <property type="match status" value="1"/>
</dbReference>
<comment type="caution">
    <text evidence="8">The sequence shown here is derived from an EMBL/GenBank/DDBJ whole genome shotgun (WGS) entry which is preliminary data.</text>
</comment>
<dbReference type="InterPro" id="IPR036908">
    <property type="entry name" value="RlpA-like_sf"/>
</dbReference>
<name>A0A6N4DVK3_9GAMM</name>
<dbReference type="InterPro" id="IPR009009">
    <property type="entry name" value="RlpA-like_DPBB"/>
</dbReference>
<dbReference type="Pfam" id="PF05036">
    <property type="entry name" value="SPOR"/>
    <property type="match status" value="1"/>
</dbReference>
<keyword evidence="4" id="KW-0472">Membrane</keyword>
<keyword evidence="3 4" id="KW-0961">Cell wall biogenesis/degradation</keyword>
<evidence type="ECO:0000313" key="9">
    <source>
        <dbReference type="Proteomes" id="UP000250928"/>
    </source>
</evidence>